<gene>
    <name evidence="3" type="primary">ORF85340</name>
</gene>
<dbReference type="PROSITE" id="PS50942">
    <property type="entry name" value="ENTH"/>
    <property type="match status" value="1"/>
</dbReference>
<evidence type="ECO:0000259" key="2">
    <source>
        <dbReference type="PROSITE" id="PS50942"/>
    </source>
</evidence>
<dbReference type="GO" id="GO:0030276">
    <property type="term" value="F:clathrin binding"/>
    <property type="evidence" value="ECO:0007669"/>
    <property type="project" value="TreeGrafter"/>
</dbReference>
<feature type="region of interest" description="Disordered" evidence="1">
    <location>
        <begin position="151"/>
        <end position="204"/>
    </location>
</feature>
<dbReference type="PANTHER" id="PTHR12276:SF45">
    <property type="entry name" value="CLATHRIN INTERACTOR 1"/>
    <property type="match status" value="1"/>
</dbReference>
<dbReference type="InterPro" id="IPR013809">
    <property type="entry name" value="ENTH"/>
</dbReference>
<dbReference type="GO" id="GO:0030125">
    <property type="term" value="C:clathrin vesicle coat"/>
    <property type="evidence" value="ECO:0007669"/>
    <property type="project" value="TreeGrafter"/>
</dbReference>
<accession>A0A0B6ZXP1</accession>
<sequence length="679" mass="74615">MLSTGILKLKELTDKVTNVVMNYSDVETKVREATSDDAWGPHGSLMKEVATFTFTYEHFPEVMGMLWKRMLHENKRNWRRVYKSLVLLNYLIKNGSERVVTSTREHIYDLKGLENYSFIDEQGKDQGLNVRHKVKELLDFINDDERLREERKKAKKTKDKYVGVSSDAIGGGGGSSYSDRYDEEPQSYHTHKDKQMEEIDDWDTGKKSVVGEAIDKAKDLWNRAQGKQQPDDINGGRFDEEYNRERDYEKHREKDRDDLDRHSGTKNKDKYDIKDDDEEYTVERTHTTKTEKITTNRRTRSMGKTVGASGSLGKDGDAQSQTSSTVDSGPSLFDLSDPSENQESFADFSNFQAASVGNDESSQRARDSSSDFGDFSQFRPDANIASNGGFADFNQFSSVTVSSPASPTFSAISVSIPPSATTTTSAVNDLFDVFSTPTAPTLTPMQLNAGLMGNSMTPGTGNMGMMTGMPSGMNSMGMSTGMVMTADGMGVQGHGMNMMYTTVPMTAMPNMMHQPMMMQHPGIMNPGVVGWGSGINPNMQKSNTWADATAKVNINLDELSPRGKQKLPPQGPSLNQISGGQVQPMGYGVGMMSPGMVGVNQGMSNMTLQNSGVSPMMGGNMQMMGAPRLGMNNMGVGVGQPAMMGGMQMTMTSNISSNTNFQKRTDTAFSDFGNVKKGF</sequence>
<dbReference type="AlphaFoldDB" id="A0A0B6ZXP1"/>
<dbReference type="PANTHER" id="PTHR12276">
    <property type="entry name" value="EPSIN/ENT-RELATED"/>
    <property type="match status" value="1"/>
</dbReference>
<feature type="compositionally biased region" description="Polar residues" evidence="1">
    <location>
        <begin position="318"/>
        <end position="328"/>
    </location>
</feature>
<feature type="region of interest" description="Disordered" evidence="1">
    <location>
        <begin position="220"/>
        <end position="343"/>
    </location>
</feature>
<evidence type="ECO:0000313" key="3">
    <source>
        <dbReference type="EMBL" id="CEK73107.1"/>
    </source>
</evidence>
<protein>
    <recommendedName>
        <fullName evidence="2">ENTH domain-containing protein</fullName>
    </recommendedName>
</protein>
<dbReference type="GO" id="GO:0006897">
    <property type="term" value="P:endocytosis"/>
    <property type="evidence" value="ECO:0007669"/>
    <property type="project" value="TreeGrafter"/>
</dbReference>
<reference evidence="3" key="1">
    <citation type="submission" date="2014-12" db="EMBL/GenBank/DDBJ databases">
        <title>Insight into the proteome of Arion vulgaris.</title>
        <authorList>
            <person name="Aradska J."/>
            <person name="Bulat T."/>
            <person name="Smidak R."/>
            <person name="Sarate P."/>
            <person name="Gangsoo J."/>
            <person name="Sialana F."/>
            <person name="Bilban M."/>
            <person name="Lubec G."/>
        </authorList>
    </citation>
    <scope>NUCLEOTIDE SEQUENCE</scope>
    <source>
        <tissue evidence="3">Skin</tissue>
    </source>
</reference>
<proteinExistence type="predicted"/>
<dbReference type="GO" id="GO:0005768">
    <property type="term" value="C:endosome"/>
    <property type="evidence" value="ECO:0007669"/>
    <property type="project" value="TreeGrafter"/>
</dbReference>
<feature type="compositionally biased region" description="Basic and acidic residues" evidence="1">
    <location>
        <begin position="281"/>
        <end position="294"/>
    </location>
</feature>
<dbReference type="CDD" id="cd16989">
    <property type="entry name" value="ENTH_EpsinR"/>
    <property type="match status" value="1"/>
</dbReference>
<dbReference type="EMBL" id="HACG01026242">
    <property type="protein sequence ID" value="CEK73107.1"/>
    <property type="molecule type" value="Transcribed_RNA"/>
</dbReference>
<dbReference type="FunFam" id="1.25.40.90:FF:000006">
    <property type="entry name" value="Clathrin interactor 1"/>
    <property type="match status" value="1"/>
</dbReference>
<dbReference type="Pfam" id="PF01417">
    <property type="entry name" value="ENTH"/>
    <property type="match status" value="1"/>
</dbReference>
<name>A0A0B6ZXP1_9EUPU</name>
<dbReference type="GO" id="GO:0005543">
    <property type="term" value="F:phospholipid binding"/>
    <property type="evidence" value="ECO:0007669"/>
    <property type="project" value="TreeGrafter"/>
</dbReference>
<dbReference type="Gene3D" id="1.25.40.90">
    <property type="match status" value="1"/>
</dbReference>
<feature type="domain" description="ENTH" evidence="2">
    <location>
        <begin position="18"/>
        <end position="151"/>
    </location>
</feature>
<organism evidence="3">
    <name type="scientific">Arion vulgaris</name>
    <dbReference type="NCBI Taxonomy" id="1028688"/>
    <lineage>
        <taxon>Eukaryota</taxon>
        <taxon>Metazoa</taxon>
        <taxon>Spiralia</taxon>
        <taxon>Lophotrochozoa</taxon>
        <taxon>Mollusca</taxon>
        <taxon>Gastropoda</taxon>
        <taxon>Heterobranchia</taxon>
        <taxon>Euthyneura</taxon>
        <taxon>Panpulmonata</taxon>
        <taxon>Eupulmonata</taxon>
        <taxon>Stylommatophora</taxon>
        <taxon>Helicina</taxon>
        <taxon>Arionoidea</taxon>
        <taxon>Arionidae</taxon>
        <taxon>Arion</taxon>
    </lineage>
</organism>
<feature type="compositionally biased region" description="Basic and acidic residues" evidence="1">
    <location>
        <begin position="237"/>
        <end position="273"/>
    </location>
</feature>
<evidence type="ECO:0000256" key="1">
    <source>
        <dbReference type="SAM" id="MobiDB-lite"/>
    </source>
</evidence>
<dbReference type="SUPFAM" id="SSF48464">
    <property type="entry name" value="ENTH/VHS domain"/>
    <property type="match status" value="1"/>
</dbReference>
<dbReference type="GO" id="GO:0005886">
    <property type="term" value="C:plasma membrane"/>
    <property type="evidence" value="ECO:0007669"/>
    <property type="project" value="TreeGrafter"/>
</dbReference>
<dbReference type="InterPro" id="IPR008942">
    <property type="entry name" value="ENTH_VHS"/>
</dbReference>
<dbReference type="SMART" id="SM00273">
    <property type="entry name" value="ENTH"/>
    <property type="match status" value="1"/>
</dbReference>